<dbReference type="Proteomes" id="UP000596661">
    <property type="component" value="Chromosome 6"/>
</dbReference>
<keyword evidence="2" id="KW-1185">Reference proteome</keyword>
<sequence>MYNLRPLFVMKRKFTMPTLLISGPLKLGNEIDVYLAPLVDNMSQLWHEGVLAYDSFRKEEFNLKAILPWTTNDFPTFGNISRYSVKGYKTYPIGEEKT</sequence>
<dbReference type="Pfam" id="PF02992">
    <property type="entry name" value="Transposase_21"/>
    <property type="match status" value="1"/>
</dbReference>
<evidence type="ECO:0000313" key="2">
    <source>
        <dbReference type="Proteomes" id="UP000596661"/>
    </source>
</evidence>
<dbReference type="PANTHER" id="PTHR10775">
    <property type="entry name" value="OS08G0208400 PROTEIN"/>
    <property type="match status" value="1"/>
</dbReference>
<reference evidence="1" key="1">
    <citation type="submission" date="2018-11" db="EMBL/GenBank/DDBJ databases">
        <authorList>
            <person name="Grassa J C."/>
        </authorList>
    </citation>
    <scope>NUCLEOTIDE SEQUENCE [LARGE SCALE GENOMIC DNA]</scope>
</reference>
<dbReference type="PANTHER" id="PTHR10775:SF180">
    <property type="entry name" value="TRANSPOSON, EN_SPM-LIKE, TRANSPOSASE-ASSOCIATED DOMAIN PROTEIN-RELATED"/>
    <property type="match status" value="1"/>
</dbReference>
<dbReference type="EMBL" id="UZAU01000575">
    <property type="status" value="NOT_ANNOTATED_CDS"/>
    <property type="molecule type" value="Genomic_DNA"/>
</dbReference>
<protein>
    <submittedName>
        <fullName evidence="1">Uncharacterized protein</fullName>
    </submittedName>
</protein>
<accession>A0A803PZF0</accession>
<reference evidence="1" key="2">
    <citation type="submission" date="2021-03" db="UniProtKB">
        <authorList>
            <consortium name="EnsemblPlants"/>
        </authorList>
    </citation>
    <scope>IDENTIFICATION</scope>
</reference>
<name>A0A803PZF0_CANSA</name>
<organism evidence="1 2">
    <name type="scientific">Cannabis sativa</name>
    <name type="common">Hemp</name>
    <name type="synonym">Marijuana</name>
    <dbReference type="NCBI Taxonomy" id="3483"/>
    <lineage>
        <taxon>Eukaryota</taxon>
        <taxon>Viridiplantae</taxon>
        <taxon>Streptophyta</taxon>
        <taxon>Embryophyta</taxon>
        <taxon>Tracheophyta</taxon>
        <taxon>Spermatophyta</taxon>
        <taxon>Magnoliopsida</taxon>
        <taxon>eudicotyledons</taxon>
        <taxon>Gunneridae</taxon>
        <taxon>Pentapetalae</taxon>
        <taxon>rosids</taxon>
        <taxon>fabids</taxon>
        <taxon>Rosales</taxon>
        <taxon>Cannabaceae</taxon>
        <taxon>Cannabis</taxon>
    </lineage>
</organism>
<dbReference type="EnsemblPlants" id="evm.model.06.678">
    <property type="protein sequence ID" value="cds.evm.model.06.678"/>
    <property type="gene ID" value="evm.TU.06.678"/>
</dbReference>
<evidence type="ECO:0000313" key="1">
    <source>
        <dbReference type="EnsemblPlants" id="cds.evm.model.06.678"/>
    </source>
</evidence>
<dbReference type="AlphaFoldDB" id="A0A803PZF0"/>
<dbReference type="Gramene" id="evm.model.06.678">
    <property type="protein sequence ID" value="cds.evm.model.06.678"/>
    <property type="gene ID" value="evm.TU.06.678"/>
</dbReference>
<proteinExistence type="predicted"/>
<dbReference type="InterPro" id="IPR004242">
    <property type="entry name" value="Transposase_21"/>
</dbReference>